<name>A0A8J7FVI3_9GAMM</name>
<evidence type="ECO:0000256" key="6">
    <source>
        <dbReference type="ARBA" id="ARBA00023136"/>
    </source>
</evidence>
<feature type="transmembrane region" description="Helical" evidence="7">
    <location>
        <begin position="175"/>
        <end position="197"/>
    </location>
</feature>
<dbReference type="InterPro" id="IPR000326">
    <property type="entry name" value="PAP2/HPO"/>
</dbReference>
<dbReference type="Proteomes" id="UP000640333">
    <property type="component" value="Unassembled WGS sequence"/>
</dbReference>
<evidence type="ECO:0000256" key="4">
    <source>
        <dbReference type="ARBA" id="ARBA00022692"/>
    </source>
</evidence>
<evidence type="ECO:0000256" key="2">
    <source>
        <dbReference type="ARBA" id="ARBA00010792"/>
    </source>
</evidence>
<comment type="subcellular location">
    <subcellularLocation>
        <location evidence="1">Cell membrane</location>
        <topology evidence="1">Multi-pass membrane protein</topology>
    </subcellularLocation>
</comment>
<comment type="caution">
    <text evidence="9">The sequence shown here is derived from an EMBL/GenBank/DDBJ whole genome shotgun (WGS) entry which is preliminary data.</text>
</comment>
<evidence type="ECO:0000313" key="10">
    <source>
        <dbReference type="Proteomes" id="UP000640333"/>
    </source>
</evidence>
<evidence type="ECO:0000256" key="5">
    <source>
        <dbReference type="ARBA" id="ARBA00022989"/>
    </source>
</evidence>
<dbReference type="SMART" id="SM00014">
    <property type="entry name" value="acidPPc"/>
    <property type="match status" value="1"/>
</dbReference>
<evidence type="ECO:0000256" key="1">
    <source>
        <dbReference type="ARBA" id="ARBA00004651"/>
    </source>
</evidence>
<keyword evidence="4 7" id="KW-0812">Transmembrane</keyword>
<feature type="transmembrane region" description="Helical" evidence="7">
    <location>
        <begin position="261"/>
        <end position="290"/>
    </location>
</feature>
<feature type="transmembrane region" description="Helical" evidence="7">
    <location>
        <begin position="141"/>
        <end position="163"/>
    </location>
</feature>
<keyword evidence="3" id="KW-1003">Cell membrane</keyword>
<keyword evidence="6 7" id="KW-0472">Membrane</keyword>
<feature type="transmembrane region" description="Helical" evidence="7">
    <location>
        <begin position="56"/>
        <end position="77"/>
    </location>
</feature>
<evidence type="ECO:0000259" key="8">
    <source>
        <dbReference type="SMART" id="SM00014"/>
    </source>
</evidence>
<dbReference type="AlphaFoldDB" id="A0A8J7FVI3"/>
<feature type="transmembrane region" description="Helical" evidence="7">
    <location>
        <begin position="218"/>
        <end position="241"/>
    </location>
</feature>
<dbReference type="InterPro" id="IPR032816">
    <property type="entry name" value="VTT_dom"/>
</dbReference>
<feature type="transmembrane region" description="Helical" evidence="7">
    <location>
        <begin position="105"/>
        <end position="129"/>
    </location>
</feature>
<dbReference type="PANTHER" id="PTHR30353">
    <property type="entry name" value="INNER MEMBRANE PROTEIN DEDA-RELATED"/>
    <property type="match status" value="1"/>
</dbReference>
<feature type="transmembrane region" description="Helical" evidence="7">
    <location>
        <begin position="334"/>
        <end position="354"/>
    </location>
</feature>
<keyword evidence="5 7" id="KW-1133">Transmembrane helix</keyword>
<feature type="transmembrane region" description="Helical" evidence="7">
    <location>
        <begin position="16"/>
        <end position="49"/>
    </location>
</feature>
<feature type="transmembrane region" description="Helical" evidence="7">
    <location>
        <begin position="422"/>
        <end position="440"/>
    </location>
</feature>
<comment type="similarity">
    <text evidence="2">Belongs to the DedA family.</text>
</comment>
<dbReference type="CDD" id="cd03392">
    <property type="entry name" value="PAP2_like_2"/>
    <property type="match status" value="1"/>
</dbReference>
<feature type="transmembrane region" description="Helical" evidence="7">
    <location>
        <begin position="297"/>
        <end position="314"/>
    </location>
</feature>
<dbReference type="RefSeq" id="WP_193953748.1">
    <property type="nucleotide sequence ID" value="NZ_JADEYS010000012.1"/>
</dbReference>
<dbReference type="EMBL" id="JADEYS010000012">
    <property type="protein sequence ID" value="MBE9398115.1"/>
    <property type="molecule type" value="Genomic_DNA"/>
</dbReference>
<feature type="transmembrane region" description="Helical" evidence="7">
    <location>
        <begin position="392"/>
        <end position="410"/>
    </location>
</feature>
<dbReference type="Pfam" id="PF01569">
    <property type="entry name" value="PAP2"/>
    <property type="match status" value="1"/>
</dbReference>
<organism evidence="9 10">
    <name type="scientific">Pontibacterium sinense</name>
    <dbReference type="NCBI Taxonomy" id="2781979"/>
    <lineage>
        <taxon>Bacteria</taxon>
        <taxon>Pseudomonadati</taxon>
        <taxon>Pseudomonadota</taxon>
        <taxon>Gammaproteobacteria</taxon>
        <taxon>Oceanospirillales</taxon>
        <taxon>Oceanospirillaceae</taxon>
        <taxon>Pontibacterium</taxon>
    </lineage>
</organism>
<sequence>MDDLISWINSYATQSIFIATALLALLESLAFVGILVPGVAILATISWLAGQQALSLPLLLLSGFLGAVAGDWISYILGRYASHWIASLKIMQRHPNWIAEGERFFARYGGLSIFLGRFIGPIRAVIPFIAGSCAMPPARFLVFNLLSAAFWAPVYLIPAYWLGQQAEELKMGWNIWLQLVALVVFIGVLFHAIHHQLTPGKHVYRWLHPFATGAKDLLRTYVFIVLTTLLLILCITFRQLTGVSPLELEVYNQLHPSPEYLHVYAVFATLLGDGIYLIVGSLLTAILLSVHTRARTAVMFLLLMLGVLLLNVAIKHSLGWPRPELGQLLYDSDSFPSGHASSAATLLASWAVLFAHGCCATLKRRIYLAFMLPIVSVALSRVILGVHWPLDVIAGLAEGLLLAAILRWYLGRSKEMPLPTVFRRWLGMGILLLTVGYAALKGTAALSFYTH</sequence>
<feature type="domain" description="Phosphatidic acid phosphatase type 2/haloperoxidase" evidence="8">
    <location>
        <begin position="297"/>
        <end position="407"/>
    </location>
</feature>
<dbReference type="Gene3D" id="1.20.144.10">
    <property type="entry name" value="Phosphatidic acid phosphatase type 2/haloperoxidase"/>
    <property type="match status" value="1"/>
</dbReference>
<dbReference type="InterPro" id="IPR036938">
    <property type="entry name" value="PAP2/HPO_sf"/>
</dbReference>
<proteinExistence type="inferred from homology"/>
<gene>
    <name evidence="9" type="ORF">IOQ59_12680</name>
</gene>
<dbReference type="SUPFAM" id="SSF48317">
    <property type="entry name" value="Acid phosphatase/Vanadium-dependent haloperoxidase"/>
    <property type="match status" value="1"/>
</dbReference>
<dbReference type="GO" id="GO:0005886">
    <property type="term" value="C:plasma membrane"/>
    <property type="evidence" value="ECO:0007669"/>
    <property type="project" value="UniProtKB-SubCell"/>
</dbReference>
<feature type="transmembrane region" description="Helical" evidence="7">
    <location>
        <begin position="366"/>
        <end position="386"/>
    </location>
</feature>
<protein>
    <submittedName>
        <fullName evidence="9">Bifunctional DedA family/phosphatase PAP2 family protein</fullName>
    </submittedName>
</protein>
<accession>A0A8J7FVI3</accession>
<evidence type="ECO:0000256" key="3">
    <source>
        <dbReference type="ARBA" id="ARBA00022475"/>
    </source>
</evidence>
<evidence type="ECO:0000256" key="7">
    <source>
        <dbReference type="SAM" id="Phobius"/>
    </source>
</evidence>
<reference evidence="9" key="1">
    <citation type="submission" date="2020-10" db="EMBL/GenBank/DDBJ databases">
        <title>Bacterium isolated from coastal waters sediment.</title>
        <authorList>
            <person name="Chen R.-J."/>
            <person name="Lu D.-C."/>
            <person name="Zhu K.-L."/>
            <person name="Du Z.-J."/>
        </authorList>
    </citation>
    <scope>NUCLEOTIDE SEQUENCE</scope>
    <source>
        <strain evidence="9">N1Y112</strain>
    </source>
</reference>
<dbReference type="PANTHER" id="PTHR30353:SF15">
    <property type="entry name" value="INNER MEMBRANE PROTEIN YABI"/>
    <property type="match status" value="1"/>
</dbReference>
<keyword evidence="10" id="KW-1185">Reference proteome</keyword>
<dbReference type="Pfam" id="PF09335">
    <property type="entry name" value="VTT_dom"/>
    <property type="match status" value="1"/>
</dbReference>
<evidence type="ECO:0000313" key="9">
    <source>
        <dbReference type="EMBL" id="MBE9398115.1"/>
    </source>
</evidence>
<dbReference type="InterPro" id="IPR032818">
    <property type="entry name" value="DedA-like"/>
</dbReference>